<dbReference type="Pfam" id="PF12399">
    <property type="entry name" value="BCA_ABC_TP_C"/>
    <property type="match status" value="1"/>
</dbReference>
<feature type="domain" description="ABC transporter" evidence="4">
    <location>
        <begin position="4"/>
        <end position="251"/>
    </location>
</feature>
<organism evidence="5 6">
    <name type="scientific">Brevibacterium yomogidense</name>
    <dbReference type="NCBI Taxonomy" id="946573"/>
    <lineage>
        <taxon>Bacteria</taxon>
        <taxon>Bacillati</taxon>
        <taxon>Actinomycetota</taxon>
        <taxon>Actinomycetes</taxon>
        <taxon>Micrococcales</taxon>
        <taxon>Brevibacteriaceae</taxon>
        <taxon>Brevibacterium</taxon>
    </lineage>
</organism>
<dbReference type="RefSeq" id="WP_087006995.1">
    <property type="nucleotide sequence ID" value="NZ_FWFF01000013.1"/>
</dbReference>
<evidence type="ECO:0000256" key="1">
    <source>
        <dbReference type="ARBA" id="ARBA00022448"/>
    </source>
</evidence>
<dbReference type="InterPro" id="IPR027417">
    <property type="entry name" value="P-loop_NTPase"/>
</dbReference>
<dbReference type="EMBL" id="FWFF01000013">
    <property type="protein sequence ID" value="SLM97886.1"/>
    <property type="molecule type" value="Genomic_DNA"/>
</dbReference>
<dbReference type="InterPro" id="IPR032823">
    <property type="entry name" value="BCA_ABC_TP_C"/>
</dbReference>
<dbReference type="PANTHER" id="PTHR45772">
    <property type="entry name" value="CONSERVED COMPONENT OF ABC TRANSPORTER FOR NATURAL AMINO ACIDS-RELATED"/>
    <property type="match status" value="1"/>
</dbReference>
<dbReference type="Gene3D" id="3.40.50.300">
    <property type="entry name" value="P-loop containing nucleotide triphosphate hydrolases"/>
    <property type="match status" value="1"/>
</dbReference>
<accession>A0A1X6XFG1</accession>
<sequence>MTLLEVRGLGKQFGGLHAVRDVDLDVREGEITAIIGPNGAGKSTVFNLLSGFYRPTAGTVTFKGRDITGKKPYTTVRDGIARTFQTTNLFEDSTVLDNVLSGRIVRSRSTVFGAVLQTPSFRREEQYNLTKAMEALEFAGIAHYRDDLAGEVPQEVQKRVAIAVALATEPDLLLLDEPAGGITEDETVGFGDLIRQIVARGITVCLVEHKMSMIMSLADRILVLDHGQTIAFGTPDEIKRDPKVIEAYLGADDAEEEGEE</sequence>
<dbReference type="GO" id="GO:0015808">
    <property type="term" value="P:L-alanine transport"/>
    <property type="evidence" value="ECO:0007669"/>
    <property type="project" value="TreeGrafter"/>
</dbReference>
<evidence type="ECO:0000256" key="3">
    <source>
        <dbReference type="ARBA" id="ARBA00022840"/>
    </source>
</evidence>
<protein>
    <submittedName>
        <fullName evidence="5">Branched-chain amino acid transport ATP-binding protein LivG (TC 3.A.1.4.1)</fullName>
    </submittedName>
</protein>
<gene>
    <name evidence="5" type="ORF">FM105_07900</name>
</gene>
<dbReference type="PROSITE" id="PS50893">
    <property type="entry name" value="ABC_TRANSPORTER_2"/>
    <property type="match status" value="1"/>
</dbReference>
<reference evidence="6" key="1">
    <citation type="submission" date="2017-02" db="EMBL/GenBank/DDBJ databases">
        <authorList>
            <person name="Dridi B."/>
        </authorList>
    </citation>
    <scope>NUCLEOTIDE SEQUENCE [LARGE SCALE GENOMIC DNA]</scope>
    <source>
        <strain evidence="6">B Co 03.10</strain>
    </source>
</reference>
<dbReference type="Proteomes" id="UP000196581">
    <property type="component" value="Unassembled WGS sequence"/>
</dbReference>
<dbReference type="GO" id="GO:1903806">
    <property type="term" value="P:L-isoleucine import across plasma membrane"/>
    <property type="evidence" value="ECO:0007669"/>
    <property type="project" value="TreeGrafter"/>
</dbReference>
<evidence type="ECO:0000313" key="6">
    <source>
        <dbReference type="Proteomes" id="UP000196581"/>
    </source>
</evidence>
<dbReference type="InterPro" id="IPR003593">
    <property type="entry name" value="AAA+_ATPase"/>
</dbReference>
<dbReference type="GO" id="GO:0005524">
    <property type="term" value="F:ATP binding"/>
    <property type="evidence" value="ECO:0007669"/>
    <property type="project" value="UniProtKB-KW"/>
</dbReference>
<dbReference type="SUPFAM" id="SSF52540">
    <property type="entry name" value="P-loop containing nucleoside triphosphate hydrolases"/>
    <property type="match status" value="1"/>
</dbReference>
<evidence type="ECO:0000259" key="4">
    <source>
        <dbReference type="PROSITE" id="PS50893"/>
    </source>
</evidence>
<dbReference type="AlphaFoldDB" id="A0A1X6XFG1"/>
<dbReference type="PANTHER" id="PTHR45772:SF7">
    <property type="entry name" value="AMINO ACID ABC TRANSPORTER ATP-BINDING PROTEIN"/>
    <property type="match status" value="1"/>
</dbReference>
<dbReference type="CDD" id="cd03219">
    <property type="entry name" value="ABC_Mj1267_LivG_branched"/>
    <property type="match status" value="1"/>
</dbReference>
<dbReference type="SMART" id="SM00382">
    <property type="entry name" value="AAA"/>
    <property type="match status" value="1"/>
</dbReference>
<dbReference type="GO" id="GO:0005886">
    <property type="term" value="C:plasma membrane"/>
    <property type="evidence" value="ECO:0007669"/>
    <property type="project" value="TreeGrafter"/>
</dbReference>
<dbReference type="GO" id="GO:0016887">
    <property type="term" value="F:ATP hydrolysis activity"/>
    <property type="evidence" value="ECO:0007669"/>
    <property type="project" value="InterPro"/>
</dbReference>
<evidence type="ECO:0000313" key="5">
    <source>
        <dbReference type="EMBL" id="SLM97886.1"/>
    </source>
</evidence>
<dbReference type="InterPro" id="IPR051120">
    <property type="entry name" value="ABC_AA/LPS_Transport"/>
</dbReference>
<dbReference type="GO" id="GO:0015192">
    <property type="term" value="F:L-phenylalanine transmembrane transporter activity"/>
    <property type="evidence" value="ECO:0007669"/>
    <property type="project" value="TreeGrafter"/>
</dbReference>
<keyword evidence="6" id="KW-1185">Reference proteome</keyword>
<dbReference type="GO" id="GO:0042941">
    <property type="term" value="P:D-alanine transmembrane transport"/>
    <property type="evidence" value="ECO:0007669"/>
    <property type="project" value="TreeGrafter"/>
</dbReference>
<proteinExistence type="predicted"/>
<dbReference type="GO" id="GO:0015188">
    <property type="term" value="F:L-isoleucine transmembrane transporter activity"/>
    <property type="evidence" value="ECO:0007669"/>
    <property type="project" value="TreeGrafter"/>
</dbReference>
<evidence type="ECO:0000256" key="2">
    <source>
        <dbReference type="ARBA" id="ARBA00022741"/>
    </source>
</evidence>
<keyword evidence="3 5" id="KW-0067">ATP-binding</keyword>
<dbReference type="Pfam" id="PF00005">
    <property type="entry name" value="ABC_tran"/>
    <property type="match status" value="1"/>
</dbReference>
<dbReference type="GO" id="GO:0005304">
    <property type="term" value="F:L-valine transmembrane transporter activity"/>
    <property type="evidence" value="ECO:0007669"/>
    <property type="project" value="TreeGrafter"/>
</dbReference>
<name>A0A1X6XFG1_9MICO</name>
<dbReference type="FunFam" id="3.40.50.300:FF:000421">
    <property type="entry name" value="Branched-chain amino acid ABC transporter ATP-binding protein"/>
    <property type="match status" value="1"/>
</dbReference>
<keyword evidence="2" id="KW-0547">Nucleotide-binding</keyword>
<dbReference type="InterPro" id="IPR003439">
    <property type="entry name" value="ABC_transporter-like_ATP-bd"/>
</dbReference>
<keyword evidence="1" id="KW-0813">Transport</keyword>
<dbReference type="GO" id="GO:1903805">
    <property type="term" value="P:L-valine import across plasma membrane"/>
    <property type="evidence" value="ECO:0007669"/>
    <property type="project" value="TreeGrafter"/>
</dbReference>